<evidence type="ECO:0000313" key="3">
    <source>
        <dbReference type="Proteomes" id="UP000007832"/>
    </source>
</evidence>
<feature type="region of interest" description="Disordered" evidence="1">
    <location>
        <begin position="1"/>
        <end position="28"/>
    </location>
</feature>
<evidence type="ECO:0000256" key="1">
    <source>
        <dbReference type="SAM" id="MobiDB-lite"/>
    </source>
</evidence>
<dbReference type="Proteomes" id="UP000007832">
    <property type="component" value="Unassembled WGS sequence"/>
</dbReference>
<name>F9NSQ2_9ACTN</name>
<reference evidence="2 3" key="1">
    <citation type="submission" date="2011-07" db="EMBL/GenBank/DDBJ databases">
        <title>Genome Sequence of Propionibacterium acnes SK182B-JCVI.</title>
        <authorList>
            <person name="Durkin A.S."/>
            <person name="Madupu R."/>
            <person name="Hostetler J."/>
            <person name="Radune D."/>
            <person name="Torralba M."/>
            <person name="Methe B."/>
            <person name="Sutton G."/>
            <person name="Strausberg R.L."/>
            <person name="Nelson K.E."/>
        </authorList>
    </citation>
    <scope>NUCLEOTIDE SEQUENCE [LARGE SCALE GENOMIC DNA]</scope>
    <source>
        <strain evidence="2 3">SK182B-JCVI</strain>
    </source>
</reference>
<accession>F9NSQ2</accession>
<sequence>MILGAARMSVSSQRSRHGVDNQETFGSINGDNLEFEATVVDPDVRPPFVSTLGDNRGGFTSSNDVTHVSLADPVPARRLREPQLHTPIMTYTIKVMQDTTQDDGGYHADEVTS</sequence>
<organism evidence="2 3">
    <name type="scientific">[Propionibacterium] namnetense SK182B-JCVI</name>
    <dbReference type="NCBI Taxonomy" id="1051006"/>
    <lineage>
        <taxon>Bacteria</taxon>
        <taxon>Bacillati</taxon>
        <taxon>Actinomycetota</taxon>
        <taxon>Actinomycetes</taxon>
        <taxon>Propionibacteriales</taxon>
        <taxon>Propionibacteriaceae</taxon>
        <taxon>Cutibacterium</taxon>
    </lineage>
</organism>
<dbReference type="EMBL" id="AFUN01000007">
    <property type="protein sequence ID" value="EGR97533.1"/>
    <property type="molecule type" value="Genomic_DNA"/>
</dbReference>
<dbReference type="AlphaFoldDB" id="F9NSQ2"/>
<proteinExistence type="predicted"/>
<evidence type="ECO:0000313" key="2">
    <source>
        <dbReference type="EMBL" id="EGR97533.1"/>
    </source>
</evidence>
<gene>
    <name evidence="2" type="ORF">HMPREF1162_0067</name>
</gene>
<dbReference type="PATRIC" id="fig|1051006.4.peg.194"/>
<protein>
    <submittedName>
        <fullName evidence="2">Uncharacterized protein</fullName>
    </submittedName>
</protein>
<comment type="caution">
    <text evidence="2">The sequence shown here is derived from an EMBL/GenBank/DDBJ whole genome shotgun (WGS) entry which is preliminary data.</text>
</comment>